<reference evidence="1 2" key="1">
    <citation type="submission" date="2023-08" db="EMBL/GenBank/DDBJ databases">
        <title>Implementing the SeqCode for naming new Mesorhizobium species isolated from Vachellia karroo root nodules.</title>
        <authorList>
            <person name="Van Lill M."/>
        </authorList>
    </citation>
    <scope>NUCLEOTIDE SEQUENCE [LARGE SCALE GENOMIC DNA]</scope>
    <source>
        <strain evidence="1 2">VK4B</strain>
    </source>
</reference>
<sequence length="92" mass="9398">MRAATDIAYSAETGVVVGSFPGAVYIARAILAERQRFVADFDGAADAGIDAAVAAERERCKEIAESYATSPVHSEAENAVAGVIADKIGGAP</sequence>
<gene>
    <name evidence="1" type="ORF">RFM23_05300</name>
</gene>
<dbReference type="Proteomes" id="UP001276564">
    <property type="component" value="Unassembled WGS sequence"/>
</dbReference>
<evidence type="ECO:0008006" key="3">
    <source>
        <dbReference type="Google" id="ProtNLM"/>
    </source>
</evidence>
<dbReference type="EMBL" id="JAVIIP010000003">
    <property type="protein sequence ID" value="MDX8537038.1"/>
    <property type="molecule type" value="Genomic_DNA"/>
</dbReference>
<evidence type="ECO:0000313" key="2">
    <source>
        <dbReference type="Proteomes" id="UP001276564"/>
    </source>
</evidence>
<name>A0ABU5AID8_9HYPH</name>
<comment type="caution">
    <text evidence="1">The sequence shown here is derived from an EMBL/GenBank/DDBJ whole genome shotgun (WGS) entry which is preliminary data.</text>
</comment>
<evidence type="ECO:0000313" key="1">
    <source>
        <dbReference type="EMBL" id="MDX8537038.1"/>
    </source>
</evidence>
<organism evidence="1 2">
    <name type="scientific">Mesorhizobium abyssinicae</name>
    <dbReference type="NCBI Taxonomy" id="1209958"/>
    <lineage>
        <taxon>Bacteria</taxon>
        <taxon>Pseudomonadati</taxon>
        <taxon>Pseudomonadota</taxon>
        <taxon>Alphaproteobacteria</taxon>
        <taxon>Hyphomicrobiales</taxon>
        <taxon>Phyllobacteriaceae</taxon>
        <taxon>Mesorhizobium</taxon>
    </lineage>
</organism>
<proteinExistence type="predicted"/>
<dbReference type="RefSeq" id="WP_320319816.1">
    <property type="nucleotide sequence ID" value="NZ_JAVIIP010000003.1"/>
</dbReference>
<keyword evidence="2" id="KW-1185">Reference proteome</keyword>
<accession>A0ABU5AID8</accession>
<protein>
    <recommendedName>
        <fullName evidence="3">DUF982 domain-containing protein</fullName>
    </recommendedName>
</protein>